<dbReference type="RefSeq" id="WP_110832717.1">
    <property type="nucleotide sequence ID" value="NZ_QKLU01000005.1"/>
</dbReference>
<evidence type="ECO:0000259" key="2">
    <source>
        <dbReference type="PROSITE" id="PS52035"/>
    </source>
</evidence>
<evidence type="ECO:0000256" key="1">
    <source>
        <dbReference type="PROSITE-ProRule" id="PRU01379"/>
    </source>
</evidence>
<dbReference type="GO" id="GO:0008270">
    <property type="term" value="F:zinc ion binding"/>
    <property type="evidence" value="ECO:0007669"/>
    <property type="project" value="InterPro"/>
</dbReference>
<dbReference type="PROSITE" id="PS52035">
    <property type="entry name" value="PEPTIDASE_M14"/>
    <property type="match status" value="1"/>
</dbReference>
<dbReference type="InterPro" id="IPR000834">
    <property type="entry name" value="Peptidase_M14"/>
</dbReference>
<accession>A0A318UQ85</accession>
<sequence>MHIPAILEAYPKFIETRLHNRFFKHHHLQPILDELPSEFECTIAGNSFEHRTIKLIKWGYGPVKVFLWSQMHGDEATGTMALFDLFRFLQNDLFNEFTQKLAADCTLYVLPMVNPDGAERFNRRNAQKIDLNRDFKQTLCPEALLLKQLRSRLTPEFGFNLHDQSSLWSVKKTGNPASLSYLAPAFDESLGINKTREKAMLVIADIFKTLTPYLPGQIGLFDDEYEARAFGDNFQQAGTSTILIEAGGLRDDPEKQLLRKYFFLSILSGLHSIQTKSYTAQGLQGYSCIPKNNKEIFHLLIRNIVVDQLLLSIGINYEETPEKDGCSTLKYYCVQDLGDLSGWGAYQTYEDPGYTLEGTIELYEKANFDLKKGEKIILSFRKGILQSKL</sequence>
<dbReference type="GO" id="GO:0006508">
    <property type="term" value="P:proteolysis"/>
    <property type="evidence" value="ECO:0007669"/>
    <property type="project" value="InterPro"/>
</dbReference>
<dbReference type="AlphaFoldDB" id="A0A318UQ85"/>
<dbReference type="SUPFAM" id="SSF53187">
    <property type="entry name" value="Zn-dependent exopeptidases"/>
    <property type="match status" value="1"/>
</dbReference>
<keyword evidence="3" id="KW-0121">Carboxypeptidase</keyword>
<keyword evidence="3" id="KW-0645">Protease</keyword>
<dbReference type="OrthoDB" id="1119199at2"/>
<name>A0A318UQ85_9SPHI</name>
<keyword evidence="4" id="KW-1185">Reference proteome</keyword>
<gene>
    <name evidence="3" type="ORF">B0O44_105252</name>
</gene>
<evidence type="ECO:0000313" key="4">
    <source>
        <dbReference type="Proteomes" id="UP000248198"/>
    </source>
</evidence>
<reference evidence="3 4" key="1">
    <citation type="submission" date="2018-06" db="EMBL/GenBank/DDBJ databases">
        <title>Genomic Encyclopedia of Archaeal and Bacterial Type Strains, Phase II (KMG-II): from individual species to whole genera.</title>
        <authorList>
            <person name="Goeker M."/>
        </authorList>
    </citation>
    <scope>NUCLEOTIDE SEQUENCE [LARGE SCALE GENOMIC DNA]</scope>
    <source>
        <strain evidence="3 4">DSM 27372</strain>
    </source>
</reference>
<feature type="domain" description="Peptidase M14" evidence="2">
    <location>
        <begin position="17"/>
        <end position="293"/>
    </location>
</feature>
<keyword evidence="3" id="KW-0378">Hydrolase</keyword>
<comment type="similarity">
    <text evidence="1">Belongs to the peptidase M14 family.</text>
</comment>
<comment type="caution">
    <text evidence="1">Lacks conserved residue(s) required for the propagation of feature annotation.</text>
</comment>
<protein>
    <submittedName>
        <fullName evidence="3">Zinc carboxypeptidase</fullName>
    </submittedName>
</protein>
<dbReference type="GO" id="GO:0004181">
    <property type="term" value="F:metallocarboxypeptidase activity"/>
    <property type="evidence" value="ECO:0007669"/>
    <property type="project" value="InterPro"/>
</dbReference>
<dbReference type="SMART" id="SM00631">
    <property type="entry name" value="Zn_pept"/>
    <property type="match status" value="1"/>
</dbReference>
<dbReference type="Gene3D" id="3.40.630.10">
    <property type="entry name" value="Zn peptidases"/>
    <property type="match status" value="1"/>
</dbReference>
<dbReference type="Proteomes" id="UP000248198">
    <property type="component" value="Unassembled WGS sequence"/>
</dbReference>
<evidence type="ECO:0000313" key="3">
    <source>
        <dbReference type="EMBL" id="PYF72878.1"/>
    </source>
</evidence>
<organism evidence="3 4">
    <name type="scientific">Pedobacter nutrimenti</name>
    <dbReference type="NCBI Taxonomy" id="1241337"/>
    <lineage>
        <taxon>Bacteria</taxon>
        <taxon>Pseudomonadati</taxon>
        <taxon>Bacteroidota</taxon>
        <taxon>Sphingobacteriia</taxon>
        <taxon>Sphingobacteriales</taxon>
        <taxon>Sphingobacteriaceae</taxon>
        <taxon>Pedobacter</taxon>
    </lineage>
</organism>
<dbReference type="Pfam" id="PF00246">
    <property type="entry name" value="Peptidase_M14"/>
    <property type="match status" value="1"/>
</dbReference>
<proteinExistence type="inferred from homology"/>
<comment type="caution">
    <text evidence="3">The sequence shown here is derived from an EMBL/GenBank/DDBJ whole genome shotgun (WGS) entry which is preliminary data.</text>
</comment>
<dbReference type="EMBL" id="QKLU01000005">
    <property type="protein sequence ID" value="PYF72878.1"/>
    <property type="molecule type" value="Genomic_DNA"/>
</dbReference>